<accession>A0A845DAU1</accession>
<dbReference type="Pfam" id="PF03372">
    <property type="entry name" value="Exo_endo_phos"/>
    <property type="match status" value="1"/>
</dbReference>
<dbReference type="GO" id="GO:0004519">
    <property type="term" value="F:endonuclease activity"/>
    <property type="evidence" value="ECO:0007669"/>
    <property type="project" value="UniProtKB-KW"/>
</dbReference>
<dbReference type="Proteomes" id="UP000449092">
    <property type="component" value="Unassembled WGS sequence"/>
</dbReference>
<proteinExistence type="predicted"/>
<sequence length="304" mass="34528">MSTHQSGRRARGSFRWIAEIILSLQMHIIAFLVACALGVMVVLQPVFIPVLLLVLLGVYLLVYATRDLPQAHSDTSSLRIMSINVLRDNTEYELVAQVVQQEHPDIVALVEYTDEWRTGLEKTGVLAEYPFYCHRPFAHGTYDDGIAVYSKEEFAVQEESPDGSFLACKSERFDFIVAHLHNPIVSRESFLQRNEQMDAIARIVQRSEPRPIAVFGDFNTTPYSLEFRSFLKESGLKNAAARQWLPSWTPLVRWWANIGGLPLDHFLHNKRVVVAKIRVGSFVASDHRPIIVDFHIPGQDKEGT</sequence>
<dbReference type="AlphaFoldDB" id="A0A845DAU1"/>
<feature type="domain" description="Endonuclease/exonuclease/phosphatase" evidence="2">
    <location>
        <begin position="81"/>
        <end position="287"/>
    </location>
</feature>
<dbReference type="GO" id="GO:0004527">
    <property type="term" value="F:exonuclease activity"/>
    <property type="evidence" value="ECO:0007669"/>
    <property type="project" value="UniProtKB-KW"/>
</dbReference>
<gene>
    <name evidence="3" type="ORF">F4X82_03360</name>
</gene>
<keyword evidence="3" id="KW-0269">Exonuclease</keyword>
<evidence type="ECO:0000256" key="1">
    <source>
        <dbReference type="SAM" id="Phobius"/>
    </source>
</evidence>
<dbReference type="SUPFAM" id="SSF56219">
    <property type="entry name" value="DNase I-like"/>
    <property type="match status" value="1"/>
</dbReference>
<keyword evidence="3" id="KW-0255">Endonuclease</keyword>
<keyword evidence="1" id="KW-0812">Transmembrane</keyword>
<feature type="transmembrane region" description="Helical" evidence="1">
    <location>
        <begin position="20"/>
        <end position="40"/>
    </location>
</feature>
<evidence type="ECO:0000313" key="3">
    <source>
        <dbReference type="EMBL" id="MYE38525.1"/>
    </source>
</evidence>
<comment type="caution">
    <text evidence="3">The sequence shown here is derived from an EMBL/GenBank/DDBJ whole genome shotgun (WGS) entry which is preliminary data.</text>
</comment>
<name>A0A845DAU1_9BACT</name>
<dbReference type="InterPro" id="IPR036691">
    <property type="entry name" value="Endo/exonu/phosph_ase_sf"/>
</dbReference>
<reference evidence="3 4" key="1">
    <citation type="submission" date="2019-09" db="EMBL/GenBank/DDBJ databases">
        <title>Characterisation of the sponge microbiome using genome-centric metagenomics.</title>
        <authorList>
            <person name="Engelberts J.P."/>
            <person name="Robbins S.J."/>
            <person name="De Goeij J.M."/>
            <person name="Aranda M."/>
            <person name="Bell S.C."/>
            <person name="Webster N.S."/>
        </authorList>
    </citation>
    <scope>NUCLEOTIDE SEQUENCE [LARGE SCALE GENOMIC DNA]</scope>
    <source>
        <strain evidence="3">SB0662_bin_43</strain>
    </source>
</reference>
<dbReference type="EMBL" id="VXOY01000029">
    <property type="protein sequence ID" value="MYE38525.1"/>
    <property type="molecule type" value="Genomic_DNA"/>
</dbReference>
<evidence type="ECO:0000313" key="4">
    <source>
        <dbReference type="Proteomes" id="UP000449092"/>
    </source>
</evidence>
<feature type="transmembrane region" description="Helical" evidence="1">
    <location>
        <begin position="46"/>
        <end position="64"/>
    </location>
</feature>
<keyword evidence="1" id="KW-0472">Membrane</keyword>
<protein>
    <submittedName>
        <fullName evidence="3">Endonuclease/exonuclease/phosphatase family protein</fullName>
    </submittedName>
</protein>
<dbReference type="Gene3D" id="3.60.10.10">
    <property type="entry name" value="Endonuclease/exonuclease/phosphatase"/>
    <property type="match status" value="1"/>
</dbReference>
<dbReference type="InterPro" id="IPR005135">
    <property type="entry name" value="Endo/exonuclease/phosphatase"/>
</dbReference>
<organism evidence="3 4">
    <name type="scientific">Candidatus Spechtbacteria bacterium SB0662_bin_43</name>
    <dbReference type="NCBI Taxonomy" id="2604897"/>
    <lineage>
        <taxon>Bacteria</taxon>
        <taxon>Candidatus Spechtiibacteriota</taxon>
    </lineage>
</organism>
<keyword evidence="3" id="KW-0540">Nuclease</keyword>
<evidence type="ECO:0000259" key="2">
    <source>
        <dbReference type="Pfam" id="PF03372"/>
    </source>
</evidence>
<keyword evidence="3" id="KW-0378">Hydrolase</keyword>
<keyword evidence="1" id="KW-1133">Transmembrane helix</keyword>